<evidence type="ECO:0000313" key="1">
    <source>
        <dbReference type="EMBL" id="JAC99835.1"/>
    </source>
</evidence>
<dbReference type="AlphaFoldDB" id="A0A0A1WMH5"/>
<organism evidence="1">
    <name type="scientific">Zeugodacus cucurbitae</name>
    <name type="common">Melon fruit fly</name>
    <name type="synonym">Bactrocera cucurbitae</name>
    <dbReference type="NCBI Taxonomy" id="28588"/>
    <lineage>
        <taxon>Eukaryota</taxon>
        <taxon>Metazoa</taxon>
        <taxon>Ecdysozoa</taxon>
        <taxon>Arthropoda</taxon>
        <taxon>Hexapoda</taxon>
        <taxon>Insecta</taxon>
        <taxon>Pterygota</taxon>
        <taxon>Neoptera</taxon>
        <taxon>Endopterygota</taxon>
        <taxon>Diptera</taxon>
        <taxon>Brachycera</taxon>
        <taxon>Muscomorpha</taxon>
        <taxon>Tephritoidea</taxon>
        <taxon>Tephritidae</taxon>
        <taxon>Zeugodacus</taxon>
        <taxon>Zeugodacus</taxon>
    </lineage>
</organism>
<reference evidence="1" key="2">
    <citation type="journal article" date="2015" name="Gigascience">
        <title>Reconstructing a comprehensive transcriptome assembly of a white-pupal translocated strain of the pest fruit fly Bactrocera cucurbitae.</title>
        <authorList>
            <person name="Sim S.B."/>
            <person name="Calla B."/>
            <person name="Hall B."/>
            <person name="DeRego T."/>
            <person name="Geib S.M."/>
        </authorList>
    </citation>
    <scope>NUCLEOTIDE SEQUENCE</scope>
</reference>
<reference evidence="1" key="1">
    <citation type="submission" date="2014-11" db="EMBL/GenBank/DDBJ databases">
        <authorList>
            <person name="Geib S."/>
        </authorList>
    </citation>
    <scope>NUCLEOTIDE SEQUENCE</scope>
</reference>
<dbReference type="EMBL" id="GBXI01004830">
    <property type="protein sequence ID" value="JAD09462.1"/>
    <property type="molecule type" value="Transcribed_RNA"/>
</dbReference>
<sequence length="149" mass="17160">MSVRARFTFEARRVTKRKLRRSASQRAARCATARMRPSAPHRRAPMLLYKRNEVTKLFDGTRPPKLHKGEYNAECFLRFLSWLSKCISNIRCWRHWRATASIAQALTGQMPRWQADESTISTNTRTTATKTIVESSQVAAVVEVEKSYA</sequence>
<dbReference type="EMBL" id="GBXI01014456">
    <property type="protein sequence ID" value="JAC99835.1"/>
    <property type="molecule type" value="Transcribed_RNA"/>
</dbReference>
<accession>A0A0A1WMH5</accession>
<protein>
    <submittedName>
        <fullName evidence="1">Uncharacterized protein</fullName>
    </submittedName>
</protein>
<gene>
    <name evidence="1" type="ORF">g.52255</name>
    <name evidence="2" type="ORF">g.52258</name>
</gene>
<name>A0A0A1WMH5_ZEUCU</name>
<proteinExistence type="predicted"/>
<evidence type="ECO:0000313" key="2">
    <source>
        <dbReference type="EMBL" id="JAD09462.1"/>
    </source>
</evidence>